<comment type="subunit">
    <text evidence="6">Part of the multisubunit transport protein particle (TRAPP) complex.</text>
</comment>
<dbReference type="HOGENOM" id="CLU_053380_4_0_1"/>
<comment type="similarity">
    <text evidence="5">Belongs to the TRAPP small subunits family. BET5 subfamily.</text>
</comment>
<dbReference type="Gene3D" id="3.30.450.70">
    <property type="match status" value="1"/>
</dbReference>
<comment type="subcellular location">
    <subcellularLocation>
        <location evidence="6">Endoplasmic reticulum</location>
    </subcellularLocation>
    <subcellularLocation>
        <location evidence="6">Golgi apparatus</location>
        <location evidence="6">cis-Golgi network</location>
    </subcellularLocation>
</comment>
<dbReference type="OrthoDB" id="3364529at2759"/>
<name>M5GC56_DACPD</name>
<keyword evidence="4 6" id="KW-0333">Golgi apparatus</keyword>
<dbReference type="GO" id="GO:0030008">
    <property type="term" value="C:TRAPP complex"/>
    <property type="evidence" value="ECO:0007669"/>
    <property type="project" value="UniProtKB-UniRule"/>
</dbReference>
<evidence type="ECO:0000256" key="3">
    <source>
        <dbReference type="ARBA" id="ARBA00022892"/>
    </source>
</evidence>
<keyword evidence="3 6" id="KW-0931">ER-Golgi transport</keyword>
<evidence type="ECO:0000256" key="2">
    <source>
        <dbReference type="ARBA" id="ARBA00022824"/>
    </source>
</evidence>
<evidence type="ECO:0000256" key="6">
    <source>
        <dbReference type="RuleBase" id="RU366065"/>
    </source>
</evidence>
<dbReference type="InterPro" id="IPR011012">
    <property type="entry name" value="Longin-like_dom_sf"/>
</dbReference>
<dbReference type="GeneID" id="63689948"/>
<proteinExistence type="inferred from homology"/>
<dbReference type="Proteomes" id="UP000030653">
    <property type="component" value="Unassembled WGS sequence"/>
</dbReference>
<evidence type="ECO:0000313" key="8">
    <source>
        <dbReference type="Proteomes" id="UP000030653"/>
    </source>
</evidence>
<dbReference type="GO" id="GO:0005794">
    <property type="term" value="C:Golgi apparatus"/>
    <property type="evidence" value="ECO:0007669"/>
    <property type="project" value="UniProtKB-SubCell"/>
</dbReference>
<protein>
    <recommendedName>
        <fullName evidence="6">Trafficking protein particle complex subunit</fullName>
    </recommendedName>
</protein>
<accession>M5GC56</accession>
<dbReference type="EMBL" id="JH795859">
    <property type="protein sequence ID" value="EJU03677.1"/>
    <property type="molecule type" value="Genomic_DNA"/>
</dbReference>
<dbReference type="STRING" id="1858805.M5GC56"/>
<gene>
    <name evidence="7" type="ORF">DACRYDRAFT_49141</name>
</gene>
<dbReference type="PANTHER" id="PTHR23249">
    <property type="entry name" value="TRAFFICKING PROTEIN PARTICLE COMPLEX SUBUNIT"/>
    <property type="match status" value="1"/>
</dbReference>
<dbReference type="GO" id="GO:0005783">
    <property type="term" value="C:endoplasmic reticulum"/>
    <property type="evidence" value="ECO:0007669"/>
    <property type="project" value="UniProtKB-SubCell"/>
</dbReference>
<evidence type="ECO:0000256" key="5">
    <source>
        <dbReference type="ARBA" id="ARBA00038167"/>
    </source>
</evidence>
<dbReference type="GO" id="GO:0006888">
    <property type="term" value="P:endoplasmic reticulum to Golgi vesicle-mediated transport"/>
    <property type="evidence" value="ECO:0007669"/>
    <property type="project" value="UniProtKB-UniRule"/>
</dbReference>
<sequence>MTIYSLYIFDRHCTCVYYQDWHRTKRPRPASSGALLPGVSNAVSGQSDSQAGQRASLTPTGGVVVALGNGELDRMDGPTSMSTLSFDEEAKLVYGVILSLRQMVKKIAVKDDTLSNYRTSTYKLHLYETMTGYKFVILTDPNAESLRFALRQIYTGPFLDYVVRNPLMVMDSKEQGIDNEYFRAAVDRFVRGLSMYN</sequence>
<evidence type="ECO:0000256" key="1">
    <source>
        <dbReference type="ARBA" id="ARBA00022448"/>
    </source>
</evidence>
<dbReference type="InterPro" id="IPR007233">
    <property type="entry name" value="TRAPPC"/>
</dbReference>
<keyword evidence="1 6" id="KW-0813">Transport</keyword>
<evidence type="ECO:0000256" key="4">
    <source>
        <dbReference type="ARBA" id="ARBA00023034"/>
    </source>
</evidence>
<keyword evidence="8" id="KW-1185">Reference proteome</keyword>
<dbReference type="PANTHER" id="PTHR23249:SF16">
    <property type="entry name" value="TRAFFICKING PROTEIN PARTICLE COMPLEX SUBUNIT 1"/>
    <property type="match status" value="1"/>
</dbReference>
<reference evidence="7 8" key="1">
    <citation type="journal article" date="2012" name="Science">
        <title>The Paleozoic origin of enzymatic lignin decomposition reconstructed from 31 fungal genomes.</title>
        <authorList>
            <person name="Floudas D."/>
            <person name="Binder M."/>
            <person name="Riley R."/>
            <person name="Barry K."/>
            <person name="Blanchette R.A."/>
            <person name="Henrissat B."/>
            <person name="Martinez A.T."/>
            <person name="Otillar R."/>
            <person name="Spatafora J.W."/>
            <person name="Yadav J.S."/>
            <person name="Aerts A."/>
            <person name="Benoit I."/>
            <person name="Boyd A."/>
            <person name="Carlson A."/>
            <person name="Copeland A."/>
            <person name="Coutinho P.M."/>
            <person name="de Vries R.P."/>
            <person name="Ferreira P."/>
            <person name="Findley K."/>
            <person name="Foster B."/>
            <person name="Gaskell J."/>
            <person name="Glotzer D."/>
            <person name="Gorecki P."/>
            <person name="Heitman J."/>
            <person name="Hesse C."/>
            <person name="Hori C."/>
            <person name="Igarashi K."/>
            <person name="Jurgens J.A."/>
            <person name="Kallen N."/>
            <person name="Kersten P."/>
            <person name="Kohler A."/>
            <person name="Kuees U."/>
            <person name="Kumar T.K.A."/>
            <person name="Kuo A."/>
            <person name="LaButti K."/>
            <person name="Larrondo L.F."/>
            <person name="Lindquist E."/>
            <person name="Ling A."/>
            <person name="Lombard V."/>
            <person name="Lucas S."/>
            <person name="Lundell T."/>
            <person name="Martin R."/>
            <person name="McLaughlin D.J."/>
            <person name="Morgenstern I."/>
            <person name="Morin E."/>
            <person name="Murat C."/>
            <person name="Nagy L.G."/>
            <person name="Nolan M."/>
            <person name="Ohm R.A."/>
            <person name="Patyshakuliyeva A."/>
            <person name="Rokas A."/>
            <person name="Ruiz-Duenas F.J."/>
            <person name="Sabat G."/>
            <person name="Salamov A."/>
            <person name="Samejima M."/>
            <person name="Schmutz J."/>
            <person name="Slot J.C."/>
            <person name="St John F."/>
            <person name="Stenlid J."/>
            <person name="Sun H."/>
            <person name="Sun S."/>
            <person name="Syed K."/>
            <person name="Tsang A."/>
            <person name="Wiebenga A."/>
            <person name="Young D."/>
            <person name="Pisabarro A."/>
            <person name="Eastwood D.C."/>
            <person name="Martin F."/>
            <person name="Cullen D."/>
            <person name="Grigoriev I.V."/>
            <person name="Hibbett D.S."/>
        </authorList>
    </citation>
    <scope>NUCLEOTIDE SEQUENCE [LARGE SCALE GENOMIC DNA]</scope>
    <source>
        <strain evidence="7 8">DJM-731 SS1</strain>
    </source>
</reference>
<dbReference type="SUPFAM" id="SSF64356">
    <property type="entry name" value="SNARE-like"/>
    <property type="match status" value="1"/>
</dbReference>
<dbReference type="AlphaFoldDB" id="M5GC56"/>
<organism evidence="7 8">
    <name type="scientific">Dacryopinax primogenitus (strain DJM 731)</name>
    <name type="common">Brown rot fungus</name>
    <dbReference type="NCBI Taxonomy" id="1858805"/>
    <lineage>
        <taxon>Eukaryota</taxon>
        <taxon>Fungi</taxon>
        <taxon>Dikarya</taxon>
        <taxon>Basidiomycota</taxon>
        <taxon>Agaricomycotina</taxon>
        <taxon>Dacrymycetes</taxon>
        <taxon>Dacrymycetales</taxon>
        <taxon>Dacrymycetaceae</taxon>
        <taxon>Dacryopinax</taxon>
    </lineage>
</organism>
<evidence type="ECO:0000313" key="7">
    <source>
        <dbReference type="EMBL" id="EJU03677.1"/>
    </source>
</evidence>
<dbReference type="OMA" id="GKLMYGM"/>
<dbReference type="CDD" id="cd14855">
    <property type="entry name" value="TRAPPC1_MUM2"/>
    <property type="match status" value="1"/>
</dbReference>
<dbReference type="Pfam" id="PF04099">
    <property type="entry name" value="Sybindin"/>
    <property type="match status" value="1"/>
</dbReference>
<keyword evidence="2 6" id="KW-0256">Endoplasmic reticulum</keyword>
<dbReference type="SMART" id="SM01399">
    <property type="entry name" value="Sybindin"/>
    <property type="match status" value="1"/>
</dbReference>
<dbReference type="RefSeq" id="XP_040630571.1">
    <property type="nucleotide sequence ID" value="XM_040774886.1"/>
</dbReference>